<dbReference type="InterPro" id="IPR015617">
    <property type="entry name" value="Growth_differentiation_fac-9_C"/>
</dbReference>
<comment type="similarity">
    <text evidence="2 13">Belongs to the TGF-beta family.</text>
</comment>
<dbReference type="GO" id="GO:0008083">
    <property type="term" value="F:growth factor activity"/>
    <property type="evidence" value="ECO:0007669"/>
    <property type="project" value="UniProtKB-KW"/>
</dbReference>
<gene>
    <name evidence="17" type="ORF">Cadr_000004627</name>
</gene>
<dbReference type="SMART" id="SM00204">
    <property type="entry name" value="TGFB"/>
    <property type="match status" value="1"/>
</dbReference>
<keyword evidence="11" id="KW-0325">Glycoprotein</keyword>
<evidence type="ECO:0000313" key="17">
    <source>
        <dbReference type="EMBL" id="KAB1281211.1"/>
    </source>
</evidence>
<dbReference type="STRING" id="9838.ENSCDRP00005004605"/>
<proteinExistence type="inferred from homology"/>
<protein>
    <recommendedName>
        <fullName evidence="3">Growth/differentiation factor 9</fullName>
    </recommendedName>
</protein>
<comment type="subcellular location">
    <subcellularLocation>
        <location evidence="1">Secreted</location>
    </subcellularLocation>
</comment>
<name>A0A5N4ECK9_CAMDR</name>
<feature type="domain" description="TGF-beta family profile" evidence="16">
    <location>
        <begin position="315"/>
        <end position="453"/>
    </location>
</feature>
<keyword evidence="6" id="KW-0597">Phosphoprotein</keyword>
<keyword evidence="8 15" id="KW-0732">Signal</keyword>
<sequence>MALPSKFFLWFCCFAWLYFPISLGSQASSREAQIAASAALESEAQPWSLLQPLDERHRSGLLSPLFKVLYDGPDGAPRLQPDARALRYMKRLYMAYATKEGIPKSNRSPLYNTVRLFTPCAQHKQAPGDQATGTLPSVDLLFNLDRVTAVEHLLKSVLLYTFSNSVAFPSPAKCVFNLVIKEPELSSETPPKAPNSFTVNSQFEFRKKYKWIEIDVTALLQPLVASNRRSIHMSVNFTCLTAQPQRPSAQTSPLHTTLLVPPSLLLYLNDTSAEAYHRRYSHHHKRRPSHVPDQKGGLSTYPTGEEAAEPVRASRHRRDQETVSSELKKPLVPASLNLSEYFKQFLFPQNECELHDFRLSFSQLKWDNWIVAPRKYNPRYCKGDCPRAAGHRYGSPVHTMVQNVIHEKLDPSVPHSSCVPAKYSPLSVLTIETDGSIAYKEYEDMIATQCTCR</sequence>
<evidence type="ECO:0000256" key="7">
    <source>
        <dbReference type="ARBA" id="ARBA00022685"/>
    </source>
</evidence>
<evidence type="ECO:0000256" key="10">
    <source>
        <dbReference type="ARBA" id="ARBA00023157"/>
    </source>
</evidence>
<dbReference type="OrthoDB" id="6427922at2759"/>
<dbReference type="PROSITE" id="PS51362">
    <property type="entry name" value="TGF_BETA_2"/>
    <property type="match status" value="1"/>
</dbReference>
<evidence type="ECO:0000259" key="16">
    <source>
        <dbReference type="PROSITE" id="PS51362"/>
    </source>
</evidence>
<dbReference type="Gene3D" id="2.10.90.10">
    <property type="entry name" value="Cystine-knot cytokines"/>
    <property type="match status" value="1"/>
</dbReference>
<dbReference type="KEGG" id="cdk:105090181"/>
<feature type="signal peptide" evidence="15">
    <location>
        <begin position="1"/>
        <end position="24"/>
    </location>
</feature>
<keyword evidence="7" id="KW-0165">Cleavage on pair of basic residues</keyword>
<feature type="chain" id="PRO_5024331674" description="Growth/differentiation factor 9" evidence="15">
    <location>
        <begin position="25"/>
        <end position="453"/>
    </location>
</feature>
<dbReference type="InterPro" id="IPR017948">
    <property type="entry name" value="TGFb_CS"/>
</dbReference>
<keyword evidence="10" id="KW-1015">Disulfide bond</keyword>
<evidence type="ECO:0000256" key="14">
    <source>
        <dbReference type="SAM" id="MobiDB-lite"/>
    </source>
</evidence>
<dbReference type="PANTHER" id="PTHR11848">
    <property type="entry name" value="TGF-BETA FAMILY"/>
    <property type="match status" value="1"/>
</dbReference>
<dbReference type="Pfam" id="PF00019">
    <property type="entry name" value="TGF_beta"/>
    <property type="match status" value="1"/>
</dbReference>
<evidence type="ECO:0000256" key="1">
    <source>
        <dbReference type="ARBA" id="ARBA00004613"/>
    </source>
</evidence>
<feature type="region of interest" description="Disordered" evidence="14">
    <location>
        <begin position="281"/>
        <end position="326"/>
    </location>
</feature>
<keyword evidence="9 13" id="KW-0339">Growth factor</keyword>
<evidence type="ECO:0000256" key="6">
    <source>
        <dbReference type="ARBA" id="ARBA00022553"/>
    </source>
</evidence>
<keyword evidence="5" id="KW-0964">Secreted</keyword>
<evidence type="ECO:0000256" key="13">
    <source>
        <dbReference type="RuleBase" id="RU000354"/>
    </source>
</evidence>
<dbReference type="AlphaFoldDB" id="A0A5N4ECK9"/>
<dbReference type="CDD" id="cd19403">
    <property type="entry name" value="TGF_beta_GDF9"/>
    <property type="match status" value="1"/>
</dbReference>
<dbReference type="SUPFAM" id="SSF57501">
    <property type="entry name" value="Cystine-knot cytokines"/>
    <property type="match status" value="1"/>
</dbReference>
<dbReference type="PROSITE" id="PS00250">
    <property type="entry name" value="TGF_BETA_1"/>
    <property type="match status" value="1"/>
</dbReference>
<keyword evidence="4" id="KW-0202">Cytokine</keyword>
<dbReference type="GO" id="GO:0005125">
    <property type="term" value="F:cytokine activity"/>
    <property type="evidence" value="ECO:0007669"/>
    <property type="project" value="UniProtKB-KW"/>
</dbReference>
<comment type="caution">
    <text evidence="17">The sequence shown here is derived from an EMBL/GenBank/DDBJ whole genome shotgun (WGS) entry which is preliminary data.</text>
</comment>
<evidence type="ECO:0000256" key="4">
    <source>
        <dbReference type="ARBA" id="ARBA00022514"/>
    </source>
</evidence>
<evidence type="ECO:0000313" key="18">
    <source>
        <dbReference type="Proteomes" id="UP000299084"/>
    </source>
</evidence>
<evidence type="ECO:0000256" key="12">
    <source>
        <dbReference type="ARBA" id="ARBA00046703"/>
    </source>
</evidence>
<evidence type="ECO:0000256" key="3">
    <source>
        <dbReference type="ARBA" id="ARBA00017637"/>
    </source>
</evidence>
<keyword evidence="18" id="KW-1185">Reference proteome</keyword>
<comment type="subunit">
    <text evidence="12">Homodimer or heterodimer. But, in contrast to other members of this family, cannot be disulfide-linked.</text>
</comment>
<dbReference type="InterPro" id="IPR029034">
    <property type="entry name" value="Cystine-knot_cytokine"/>
</dbReference>
<evidence type="ECO:0000256" key="9">
    <source>
        <dbReference type="ARBA" id="ARBA00023030"/>
    </source>
</evidence>
<organism evidence="17 18">
    <name type="scientific">Camelus dromedarius</name>
    <name type="common">Dromedary</name>
    <name type="synonym">Arabian camel</name>
    <dbReference type="NCBI Taxonomy" id="9838"/>
    <lineage>
        <taxon>Eukaryota</taxon>
        <taxon>Metazoa</taxon>
        <taxon>Chordata</taxon>
        <taxon>Craniata</taxon>
        <taxon>Vertebrata</taxon>
        <taxon>Euteleostomi</taxon>
        <taxon>Mammalia</taxon>
        <taxon>Eutheria</taxon>
        <taxon>Laurasiatheria</taxon>
        <taxon>Artiodactyla</taxon>
        <taxon>Tylopoda</taxon>
        <taxon>Camelidae</taxon>
        <taxon>Camelus</taxon>
    </lineage>
</organism>
<evidence type="ECO:0000256" key="11">
    <source>
        <dbReference type="ARBA" id="ARBA00023180"/>
    </source>
</evidence>
<dbReference type="EMBL" id="JWIN03000003">
    <property type="protein sequence ID" value="KAB1281211.1"/>
    <property type="molecule type" value="Genomic_DNA"/>
</dbReference>
<dbReference type="InterPro" id="IPR001839">
    <property type="entry name" value="TGF-b_C"/>
</dbReference>
<evidence type="ECO:0000256" key="8">
    <source>
        <dbReference type="ARBA" id="ARBA00022729"/>
    </source>
</evidence>
<evidence type="ECO:0000256" key="2">
    <source>
        <dbReference type="ARBA" id="ARBA00006656"/>
    </source>
</evidence>
<dbReference type="Proteomes" id="UP000299084">
    <property type="component" value="Unassembled WGS sequence"/>
</dbReference>
<reference evidence="17 18" key="1">
    <citation type="journal article" date="2019" name="Mol. Ecol. Resour.">
        <title>Improving Illumina assemblies with Hi-C and long reads: an example with the North African dromedary.</title>
        <authorList>
            <person name="Elbers J.P."/>
            <person name="Rogers M.F."/>
            <person name="Perelman P.L."/>
            <person name="Proskuryakova A.A."/>
            <person name="Serdyukova N.A."/>
            <person name="Johnson W.E."/>
            <person name="Horin P."/>
            <person name="Corander J."/>
            <person name="Murphy D."/>
            <person name="Burger P.A."/>
        </authorList>
    </citation>
    <scope>NUCLEOTIDE SEQUENCE [LARGE SCALE GENOMIC DNA]</scope>
    <source>
        <strain evidence="17">Drom800</strain>
        <tissue evidence="17">Blood</tissue>
    </source>
</reference>
<dbReference type="InterPro" id="IPR015615">
    <property type="entry name" value="TGF-beta-rel"/>
</dbReference>
<dbReference type="FunFam" id="2.10.90.10:FF:000012">
    <property type="entry name" value="Growth/differentiation factor 9 (Predicted)"/>
    <property type="match status" value="1"/>
</dbReference>
<evidence type="ECO:0000256" key="5">
    <source>
        <dbReference type="ARBA" id="ARBA00022525"/>
    </source>
</evidence>
<dbReference type="GO" id="GO:0005615">
    <property type="term" value="C:extracellular space"/>
    <property type="evidence" value="ECO:0007669"/>
    <property type="project" value="UniProtKB-KW"/>
</dbReference>
<evidence type="ECO:0000256" key="15">
    <source>
        <dbReference type="SAM" id="SignalP"/>
    </source>
</evidence>
<dbReference type="PANTHER" id="PTHR11848:SF19">
    <property type="entry name" value="GROWTH_DIFFERENTIATION FACTOR 9"/>
    <property type="match status" value="1"/>
</dbReference>
<accession>A0A5N4ECK9</accession>